<dbReference type="Pfam" id="PF00356">
    <property type="entry name" value="LacI"/>
    <property type="match status" value="1"/>
</dbReference>
<dbReference type="InterPro" id="IPR010982">
    <property type="entry name" value="Lambda_DNA-bd_dom_sf"/>
</dbReference>
<feature type="domain" description="HTH lacI-type" evidence="4">
    <location>
        <begin position="4"/>
        <end position="61"/>
    </location>
</feature>
<dbReference type="PANTHER" id="PTHR30146">
    <property type="entry name" value="LACI-RELATED TRANSCRIPTIONAL REPRESSOR"/>
    <property type="match status" value="1"/>
</dbReference>
<dbReference type="InterPro" id="IPR028082">
    <property type="entry name" value="Peripla_BP_I"/>
</dbReference>
<feature type="domain" description="HTH cro/C1-type" evidence="5">
    <location>
        <begin position="2"/>
        <end position="55"/>
    </location>
</feature>
<dbReference type="Proteomes" id="UP000321436">
    <property type="component" value="Unassembled WGS sequence"/>
</dbReference>
<gene>
    <name evidence="6" type="ORF">CCY01nite_27220</name>
</gene>
<keyword evidence="3" id="KW-0804">Transcription</keyword>
<protein>
    <submittedName>
        <fullName evidence="6">LacI family transcriptional regulator</fullName>
    </submittedName>
</protein>
<reference evidence="6 7" key="1">
    <citation type="submission" date="2019-07" db="EMBL/GenBank/DDBJ databases">
        <title>Whole genome shotgun sequence of Chitinophaga cymbidii NBRC 109752.</title>
        <authorList>
            <person name="Hosoyama A."/>
            <person name="Uohara A."/>
            <person name="Ohji S."/>
            <person name="Ichikawa N."/>
        </authorList>
    </citation>
    <scope>NUCLEOTIDE SEQUENCE [LARGE SCALE GENOMIC DNA]</scope>
    <source>
        <strain evidence="6 7">NBRC 109752</strain>
    </source>
</reference>
<evidence type="ECO:0000256" key="2">
    <source>
        <dbReference type="ARBA" id="ARBA00023125"/>
    </source>
</evidence>
<sequence length="343" mass="38057">MKGVSIKDIAKQAGVSPTTVSFVLNGKAKEKRISDQVSKKILKLASKLKYKPNQLARGLRTGKTKTIGLIVEDIANHFFANVAKIVEEEADKFGYKVLYGSTEDDLTKAKGLLEVLEYRQVDGYIITPTPNLDKEIESLKNARKPMVLMDRYLPQIPTNYVMVNNFQGAFDAAEYLLNLGYGKIALVTTTSEQIQMKERLNGFTAAMKAHNASFPRKMLKKIPFTATKEEALEQIKSFIKGIPDLDAIFFSTNYLGIYGIESIKELGLKIGEDVAVISFDDHDLFRLHTPGITCVAQPINDIARNLIQVLMGELNGNVSQINQVILPATLLKRESCGKATLAR</sequence>
<dbReference type="PROSITE" id="PS00356">
    <property type="entry name" value="HTH_LACI_1"/>
    <property type="match status" value="1"/>
</dbReference>
<dbReference type="OrthoDB" id="9803256at2"/>
<dbReference type="EMBL" id="BKAU01000002">
    <property type="protein sequence ID" value="GEP96462.1"/>
    <property type="molecule type" value="Genomic_DNA"/>
</dbReference>
<dbReference type="PANTHER" id="PTHR30146:SF109">
    <property type="entry name" value="HTH-TYPE TRANSCRIPTIONAL REGULATOR GALS"/>
    <property type="match status" value="1"/>
</dbReference>
<dbReference type="SMART" id="SM00354">
    <property type="entry name" value="HTH_LACI"/>
    <property type="match status" value="1"/>
</dbReference>
<dbReference type="PRINTS" id="PR00036">
    <property type="entry name" value="HTHLACI"/>
</dbReference>
<organism evidence="6 7">
    <name type="scientific">Chitinophaga cymbidii</name>
    <dbReference type="NCBI Taxonomy" id="1096750"/>
    <lineage>
        <taxon>Bacteria</taxon>
        <taxon>Pseudomonadati</taxon>
        <taxon>Bacteroidota</taxon>
        <taxon>Chitinophagia</taxon>
        <taxon>Chitinophagales</taxon>
        <taxon>Chitinophagaceae</taxon>
        <taxon>Chitinophaga</taxon>
    </lineage>
</organism>
<dbReference type="InterPro" id="IPR000843">
    <property type="entry name" value="HTH_LacI"/>
</dbReference>
<dbReference type="PROSITE" id="PS50943">
    <property type="entry name" value="HTH_CROC1"/>
    <property type="match status" value="1"/>
</dbReference>
<dbReference type="SUPFAM" id="SSF47413">
    <property type="entry name" value="lambda repressor-like DNA-binding domains"/>
    <property type="match status" value="1"/>
</dbReference>
<name>A0A512RLB3_9BACT</name>
<evidence type="ECO:0000313" key="7">
    <source>
        <dbReference type="Proteomes" id="UP000321436"/>
    </source>
</evidence>
<dbReference type="Gene3D" id="1.10.260.40">
    <property type="entry name" value="lambda repressor-like DNA-binding domains"/>
    <property type="match status" value="1"/>
</dbReference>
<dbReference type="InterPro" id="IPR046335">
    <property type="entry name" value="LacI/GalR-like_sensor"/>
</dbReference>
<keyword evidence="1" id="KW-0805">Transcription regulation</keyword>
<dbReference type="InterPro" id="IPR001387">
    <property type="entry name" value="Cro/C1-type_HTH"/>
</dbReference>
<dbReference type="Gene3D" id="3.40.50.2300">
    <property type="match status" value="2"/>
</dbReference>
<dbReference type="PROSITE" id="PS50932">
    <property type="entry name" value="HTH_LACI_2"/>
    <property type="match status" value="1"/>
</dbReference>
<dbReference type="AlphaFoldDB" id="A0A512RLB3"/>
<dbReference type="CDD" id="cd19977">
    <property type="entry name" value="PBP1_EndR-like"/>
    <property type="match status" value="1"/>
</dbReference>
<dbReference type="RefSeq" id="WP_146862545.1">
    <property type="nucleotide sequence ID" value="NZ_BKAU01000002.1"/>
</dbReference>
<accession>A0A512RLB3</accession>
<dbReference type="GO" id="GO:0000976">
    <property type="term" value="F:transcription cis-regulatory region binding"/>
    <property type="evidence" value="ECO:0007669"/>
    <property type="project" value="TreeGrafter"/>
</dbReference>
<keyword evidence="2" id="KW-0238">DNA-binding</keyword>
<evidence type="ECO:0000256" key="3">
    <source>
        <dbReference type="ARBA" id="ARBA00023163"/>
    </source>
</evidence>
<dbReference type="CDD" id="cd01392">
    <property type="entry name" value="HTH_LacI"/>
    <property type="match status" value="1"/>
</dbReference>
<evidence type="ECO:0000259" key="5">
    <source>
        <dbReference type="PROSITE" id="PS50943"/>
    </source>
</evidence>
<evidence type="ECO:0000259" key="4">
    <source>
        <dbReference type="PROSITE" id="PS50932"/>
    </source>
</evidence>
<dbReference type="Pfam" id="PF13377">
    <property type="entry name" value="Peripla_BP_3"/>
    <property type="match status" value="1"/>
</dbReference>
<evidence type="ECO:0000256" key="1">
    <source>
        <dbReference type="ARBA" id="ARBA00023015"/>
    </source>
</evidence>
<dbReference type="GO" id="GO:0003700">
    <property type="term" value="F:DNA-binding transcription factor activity"/>
    <property type="evidence" value="ECO:0007669"/>
    <property type="project" value="TreeGrafter"/>
</dbReference>
<dbReference type="SUPFAM" id="SSF53822">
    <property type="entry name" value="Periplasmic binding protein-like I"/>
    <property type="match status" value="1"/>
</dbReference>
<evidence type="ECO:0000313" key="6">
    <source>
        <dbReference type="EMBL" id="GEP96462.1"/>
    </source>
</evidence>
<keyword evidence="7" id="KW-1185">Reference proteome</keyword>
<proteinExistence type="predicted"/>
<comment type="caution">
    <text evidence="6">The sequence shown here is derived from an EMBL/GenBank/DDBJ whole genome shotgun (WGS) entry which is preliminary data.</text>
</comment>